<protein>
    <submittedName>
        <fullName evidence="2">Uncharacterized protein</fullName>
    </submittedName>
</protein>
<evidence type="ECO:0000313" key="2">
    <source>
        <dbReference type="EMBL" id="KZV16425.1"/>
    </source>
</evidence>
<dbReference type="EMBL" id="KV019056">
    <property type="protein sequence ID" value="KZV16425.1"/>
    <property type="molecule type" value="Genomic_DNA"/>
</dbReference>
<reference evidence="2 3" key="1">
    <citation type="journal article" date="2015" name="Proc. Natl. Acad. Sci. U.S.A.">
        <title>The resurrection genome of Boea hygrometrica: A blueprint for survival of dehydration.</title>
        <authorList>
            <person name="Xiao L."/>
            <person name="Yang G."/>
            <person name="Zhang L."/>
            <person name="Yang X."/>
            <person name="Zhao S."/>
            <person name="Ji Z."/>
            <person name="Zhou Q."/>
            <person name="Hu M."/>
            <person name="Wang Y."/>
            <person name="Chen M."/>
            <person name="Xu Y."/>
            <person name="Jin H."/>
            <person name="Xiao X."/>
            <person name="Hu G."/>
            <person name="Bao F."/>
            <person name="Hu Y."/>
            <person name="Wan P."/>
            <person name="Li L."/>
            <person name="Deng X."/>
            <person name="Kuang T."/>
            <person name="Xiang C."/>
            <person name="Zhu J.K."/>
            <person name="Oliver M.J."/>
            <person name="He Y."/>
        </authorList>
    </citation>
    <scope>NUCLEOTIDE SEQUENCE [LARGE SCALE GENOMIC DNA]</scope>
    <source>
        <strain evidence="3">cv. XS01</strain>
    </source>
</reference>
<dbReference type="Proteomes" id="UP000250235">
    <property type="component" value="Unassembled WGS sequence"/>
</dbReference>
<accession>A0A2Z7ABT5</accession>
<keyword evidence="1" id="KW-1133">Transmembrane helix</keyword>
<sequence length="316" mass="35160">MYLGALTFKTELLQLKIDGTKSLALNQLAEQLALSMIPRGSWGDVARRSMIRWAIRNVNTTELNEATQQLEIRSSRKQLNSWRCVAQYIATAQYQRPNIQLNPLVHFLMRAGATESVGVTRSVFGLLNSTLPVLVDQSNWLEKLATPKLRTAREKHSSTAHSNRTDHALSSLHLLNSYHRIWNHKQLSSFLITTNSYRLVEENSNKHNEAGQLRTVFSGQHMILDQHKAFSSAYDLPNSKRCKSSAYTAQLSIHRSTQVTQLHNSSCTQSKLLSVLGFDPMSLWGLVVFLVVLFSGNLGFTAGRGFNPAGGAPGGG</sequence>
<evidence type="ECO:0000256" key="1">
    <source>
        <dbReference type="SAM" id="Phobius"/>
    </source>
</evidence>
<gene>
    <name evidence="2" type="ORF">F511_34935</name>
</gene>
<organism evidence="2 3">
    <name type="scientific">Dorcoceras hygrometricum</name>
    <dbReference type="NCBI Taxonomy" id="472368"/>
    <lineage>
        <taxon>Eukaryota</taxon>
        <taxon>Viridiplantae</taxon>
        <taxon>Streptophyta</taxon>
        <taxon>Embryophyta</taxon>
        <taxon>Tracheophyta</taxon>
        <taxon>Spermatophyta</taxon>
        <taxon>Magnoliopsida</taxon>
        <taxon>eudicotyledons</taxon>
        <taxon>Gunneridae</taxon>
        <taxon>Pentapetalae</taxon>
        <taxon>asterids</taxon>
        <taxon>lamiids</taxon>
        <taxon>Lamiales</taxon>
        <taxon>Gesneriaceae</taxon>
        <taxon>Didymocarpoideae</taxon>
        <taxon>Trichosporeae</taxon>
        <taxon>Loxocarpinae</taxon>
        <taxon>Dorcoceras</taxon>
    </lineage>
</organism>
<proteinExistence type="predicted"/>
<feature type="transmembrane region" description="Helical" evidence="1">
    <location>
        <begin position="272"/>
        <end position="294"/>
    </location>
</feature>
<dbReference type="AlphaFoldDB" id="A0A2Z7ABT5"/>
<keyword evidence="1" id="KW-0472">Membrane</keyword>
<keyword evidence="3" id="KW-1185">Reference proteome</keyword>
<name>A0A2Z7ABT5_9LAMI</name>
<keyword evidence="1" id="KW-0812">Transmembrane</keyword>
<evidence type="ECO:0000313" key="3">
    <source>
        <dbReference type="Proteomes" id="UP000250235"/>
    </source>
</evidence>